<sequence length="209" mass="23373">MEIELGGRNSPYHALNSAYHYQEEIPQTIVVPSCYVLITLALTGFLSGANLALPHGILISKPRNTCSRDCAFQNDPPRRLRDVVIVHNVRGSPASHRWSQRTWPKGLSHCGRALRHFGGDKPLISLHDLPISLRGSSKQHPCLFLIWIVPSDPHQGSVGKRASDIIVDALPSFPSNQCRSETWALVQNLLDFRRIRGETRFKIDENGSL</sequence>
<protein>
    <submittedName>
        <fullName evidence="1">Uncharacterized protein</fullName>
    </submittedName>
</protein>
<dbReference type="Proteomes" id="UP000184073">
    <property type="component" value="Unassembled WGS sequence"/>
</dbReference>
<accession>A0A1L9P447</accession>
<dbReference type="EMBL" id="KV878125">
    <property type="protein sequence ID" value="OJI96299.1"/>
    <property type="molecule type" value="Genomic_DNA"/>
</dbReference>
<reference evidence="2" key="1">
    <citation type="journal article" date="2017" name="Genome Biol.">
        <title>Comparative genomics reveals high biological diversity and specific adaptations in the industrially and medically important fungal genus Aspergillus.</title>
        <authorList>
            <person name="de Vries R.P."/>
            <person name="Riley R."/>
            <person name="Wiebenga A."/>
            <person name="Aguilar-Osorio G."/>
            <person name="Amillis S."/>
            <person name="Uchima C.A."/>
            <person name="Anderluh G."/>
            <person name="Asadollahi M."/>
            <person name="Askin M."/>
            <person name="Barry K."/>
            <person name="Battaglia E."/>
            <person name="Bayram O."/>
            <person name="Benocci T."/>
            <person name="Braus-Stromeyer S.A."/>
            <person name="Caldana C."/>
            <person name="Canovas D."/>
            <person name="Cerqueira G.C."/>
            <person name="Chen F."/>
            <person name="Chen W."/>
            <person name="Choi C."/>
            <person name="Clum A."/>
            <person name="Dos Santos R.A."/>
            <person name="Damasio A.R."/>
            <person name="Diallinas G."/>
            <person name="Emri T."/>
            <person name="Fekete E."/>
            <person name="Flipphi M."/>
            <person name="Freyberg S."/>
            <person name="Gallo A."/>
            <person name="Gournas C."/>
            <person name="Habgood R."/>
            <person name="Hainaut M."/>
            <person name="Harispe M.L."/>
            <person name="Henrissat B."/>
            <person name="Hilden K.S."/>
            <person name="Hope R."/>
            <person name="Hossain A."/>
            <person name="Karabika E."/>
            <person name="Karaffa L."/>
            <person name="Karanyi Z."/>
            <person name="Krasevec N."/>
            <person name="Kuo A."/>
            <person name="Kusch H."/>
            <person name="LaButti K."/>
            <person name="Lagendijk E.L."/>
            <person name="Lapidus A."/>
            <person name="Levasseur A."/>
            <person name="Lindquist E."/>
            <person name="Lipzen A."/>
            <person name="Logrieco A.F."/>
            <person name="MacCabe A."/>
            <person name="Maekelae M.R."/>
            <person name="Malavazi I."/>
            <person name="Melin P."/>
            <person name="Meyer V."/>
            <person name="Mielnichuk N."/>
            <person name="Miskei M."/>
            <person name="Molnar A.P."/>
            <person name="Mule G."/>
            <person name="Ngan C.Y."/>
            <person name="Orejas M."/>
            <person name="Orosz E."/>
            <person name="Ouedraogo J.P."/>
            <person name="Overkamp K.M."/>
            <person name="Park H.-S."/>
            <person name="Perrone G."/>
            <person name="Piumi F."/>
            <person name="Punt P.J."/>
            <person name="Ram A.F."/>
            <person name="Ramon A."/>
            <person name="Rauscher S."/>
            <person name="Record E."/>
            <person name="Riano-Pachon D.M."/>
            <person name="Robert V."/>
            <person name="Roehrig J."/>
            <person name="Ruller R."/>
            <person name="Salamov A."/>
            <person name="Salih N.S."/>
            <person name="Samson R.A."/>
            <person name="Sandor E."/>
            <person name="Sanguinetti M."/>
            <person name="Schuetze T."/>
            <person name="Sepcic K."/>
            <person name="Shelest E."/>
            <person name="Sherlock G."/>
            <person name="Sophianopoulou V."/>
            <person name="Squina F.M."/>
            <person name="Sun H."/>
            <person name="Susca A."/>
            <person name="Todd R.B."/>
            <person name="Tsang A."/>
            <person name="Unkles S.E."/>
            <person name="van de Wiele N."/>
            <person name="van Rossen-Uffink D."/>
            <person name="Oliveira J.V."/>
            <person name="Vesth T.C."/>
            <person name="Visser J."/>
            <person name="Yu J.-H."/>
            <person name="Zhou M."/>
            <person name="Andersen M.R."/>
            <person name="Archer D.B."/>
            <person name="Baker S.E."/>
            <person name="Benoit I."/>
            <person name="Brakhage A.A."/>
            <person name="Braus G.H."/>
            <person name="Fischer R."/>
            <person name="Frisvad J.C."/>
            <person name="Goldman G.H."/>
            <person name="Houbraken J."/>
            <person name="Oakley B."/>
            <person name="Pocsi I."/>
            <person name="Scazzocchio C."/>
            <person name="Seiboth B."/>
            <person name="vanKuyk P.A."/>
            <person name="Wortman J."/>
            <person name="Dyer P.S."/>
            <person name="Grigoriev I.V."/>
        </authorList>
    </citation>
    <scope>NUCLEOTIDE SEQUENCE [LARGE SCALE GENOMIC DNA]</scope>
    <source>
        <strain evidence="2">CBS 583.65</strain>
    </source>
</reference>
<organism evidence="1 2">
    <name type="scientific">Aspergillus versicolor CBS 583.65</name>
    <dbReference type="NCBI Taxonomy" id="1036611"/>
    <lineage>
        <taxon>Eukaryota</taxon>
        <taxon>Fungi</taxon>
        <taxon>Dikarya</taxon>
        <taxon>Ascomycota</taxon>
        <taxon>Pezizomycotina</taxon>
        <taxon>Eurotiomycetes</taxon>
        <taxon>Eurotiomycetidae</taxon>
        <taxon>Eurotiales</taxon>
        <taxon>Aspergillaceae</taxon>
        <taxon>Aspergillus</taxon>
        <taxon>Aspergillus subgen. Nidulantes</taxon>
    </lineage>
</organism>
<proteinExistence type="predicted"/>
<dbReference type="AlphaFoldDB" id="A0A1L9P447"/>
<evidence type="ECO:0000313" key="2">
    <source>
        <dbReference type="Proteomes" id="UP000184073"/>
    </source>
</evidence>
<dbReference type="RefSeq" id="XP_040662062.1">
    <property type="nucleotide sequence ID" value="XM_040809496.1"/>
</dbReference>
<evidence type="ECO:0000313" key="1">
    <source>
        <dbReference type="EMBL" id="OJI96299.1"/>
    </source>
</evidence>
<name>A0A1L9P447_ASPVE</name>
<dbReference type="GeneID" id="63725007"/>
<keyword evidence="2" id="KW-1185">Reference proteome</keyword>
<dbReference type="VEuPathDB" id="FungiDB:ASPVEDRAFT_227450"/>
<gene>
    <name evidence="1" type="ORF">ASPVEDRAFT_227450</name>
</gene>